<dbReference type="Proteomes" id="UP000580474">
    <property type="component" value="Unassembled WGS sequence"/>
</dbReference>
<feature type="transmembrane region" description="Helical" evidence="1">
    <location>
        <begin position="20"/>
        <end position="38"/>
    </location>
</feature>
<keyword evidence="1" id="KW-0472">Membrane</keyword>
<name>A0A840NGX8_9PSEU</name>
<keyword evidence="1" id="KW-1133">Transmembrane helix</keyword>
<protein>
    <recommendedName>
        <fullName evidence="4">DUF3311 domain-containing protein</fullName>
    </recommendedName>
</protein>
<keyword evidence="3" id="KW-1185">Reference proteome</keyword>
<feature type="transmembrane region" description="Helical" evidence="1">
    <location>
        <begin position="44"/>
        <end position="65"/>
    </location>
</feature>
<comment type="caution">
    <text evidence="2">The sequence shown here is derived from an EMBL/GenBank/DDBJ whole genome shotgun (WGS) entry which is preliminary data.</text>
</comment>
<gene>
    <name evidence="2" type="ORF">BJ969_003932</name>
</gene>
<accession>A0A840NGX8</accession>
<keyword evidence="1" id="KW-0812">Transmembrane</keyword>
<organism evidence="2 3">
    <name type="scientific">Saccharopolyspora gloriosae</name>
    <dbReference type="NCBI Taxonomy" id="455344"/>
    <lineage>
        <taxon>Bacteria</taxon>
        <taxon>Bacillati</taxon>
        <taxon>Actinomycetota</taxon>
        <taxon>Actinomycetes</taxon>
        <taxon>Pseudonocardiales</taxon>
        <taxon>Pseudonocardiaceae</taxon>
        <taxon>Saccharopolyspora</taxon>
    </lineage>
</organism>
<evidence type="ECO:0000313" key="2">
    <source>
        <dbReference type="EMBL" id="MBB5070844.1"/>
    </source>
</evidence>
<dbReference type="AlphaFoldDB" id="A0A840NGX8"/>
<evidence type="ECO:0008006" key="4">
    <source>
        <dbReference type="Google" id="ProtNLM"/>
    </source>
</evidence>
<dbReference type="RefSeq" id="WP_184480736.1">
    <property type="nucleotide sequence ID" value="NZ_JACHIV010000001.1"/>
</dbReference>
<evidence type="ECO:0000256" key="1">
    <source>
        <dbReference type="SAM" id="Phobius"/>
    </source>
</evidence>
<dbReference type="EMBL" id="JACHIV010000001">
    <property type="protein sequence ID" value="MBB5070844.1"/>
    <property type="molecule type" value="Genomic_DNA"/>
</dbReference>
<sequence>MDQRRSADRPLREPIRHPWLWVGLALSVLAGIPLYLAPGLVRPLVFGIPAWLAVSVLATLAFAALTSWMCLRWWNLAEPAEEAARAEDRSAA</sequence>
<reference evidence="2 3" key="1">
    <citation type="submission" date="2020-08" db="EMBL/GenBank/DDBJ databases">
        <title>Sequencing the genomes of 1000 actinobacteria strains.</title>
        <authorList>
            <person name="Klenk H.-P."/>
        </authorList>
    </citation>
    <scope>NUCLEOTIDE SEQUENCE [LARGE SCALE GENOMIC DNA]</scope>
    <source>
        <strain evidence="2 3">DSM 45582</strain>
    </source>
</reference>
<proteinExistence type="predicted"/>
<evidence type="ECO:0000313" key="3">
    <source>
        <dbReference type="Proteomes" id="UP000580474"/>
    </source>
</evidence>